<dbReference type="Proteomes" id="UP000031535">
    <property type="component" value="Unassembled WGS sequence"/>
</dbReference>
<comment type="caution">
    <text evidence="1">The sequence shown here is derived from an EMBL/GenBank/DDBJ whole genome shotgun (WGS) entry which is preliminary data.</text>
</comment>
<keyword evidence="2" id="KW-1185">Reference proteome</keyword>
<proteinExistence type="predicted"/>
<dbReference type="EMBL" id="JXDG01000010">
    <property type="protein sequence ID" value="KIH85239.1"/>
    <property type="molecule type" value="Genomic_DNA"/>
</dbReference>
<name>A0A0C2EGT6_9PSED</name>
<evidence type="ECO:0000313" key="2">
    <source>
        <dbReference type="Proteomes" id="UP000031535"/>
    </source>
</evidence>
<accession>A0A0C2EGT6</accession>
<protein>
    <recommendedName>
        <fullName evidence="3">Lipoprotein</fullName>
    </recommendedName>
</protein>
<evidence type="ECO:0000313" key="1">
    <source>
        <dbReference type="EMBL" id="KIH85239.1"/>
    </source>
</evidence>
<evidence type="ECO:0008006" key="3">
    <source>
        <dbReference type="Google" id="ProtNLM"/>
    </source>
</evidence>
<dbReference type="NCBIfam" id="NF047637">
    <property type="entry name" value="lipo_CC0125"/>
    <property type="match status" value="1"/>
</dbReference>
<organism evidence="1 2">
    <name type="scientific">Pseudomonas batumici</name>
    <dbReference type="NCBI Taxonomy" id="226910"/>
    <lineage>
        <taxon>Bacteria</taxon>
        <taxon>Pseudomonadati</taxon>
        <taxon>Pseudomonadota</taxon>
        <taxon>Gammaproteobacteria</taxon>
        <taxon>Pseudomonadales</taxon>
        <taxon>Pseudomonadaceae</taxon>
        <taxon>Pseudomonas</taxon>
    </lineage>
</organism>
<reference evidence="1 2" key="1">
    <citation type="submission" date="2015-01" db="EMBL/GenBank/DDBJ databases">
        <title>Complete genome of Pseudomonas batumici UCM B-321 producer of the batumin antibiotic with strong antistaphilococcal and potential anticancer activity.</title>
        <authorList>
            <person name="Klochko V.V."/>
            <person name="Zelena L.B."/>
            <person name="Elena K.A."/>
            <person name="Reva O.N."/>
        </authorList>
    </citation>
    <scope>NUCLEOTIDE SEQUENCE [LARGE SCALE GENOMIC DNA]</scope>
    <source>
        <strain evidence="1 2">UCM B-321</strain>
    </source>
</reference>
<dbReference type="STRING" id="226910.UCMB321_1027"/>
<dbReference type="PATRIC" id="fig|226910.6.peg.1020"/>
<gene>
    <name evidence="1" type="ORF">UCMB321_1027</name>
</gene>
<dbReference type="AlphaFoldDB" id="A0A0C2EGT6"/>
<sequence>MLLTAALLSGCATAYGPHGFTGGYTETKIDDSTYRVVFNGNGQTSRDKVWYYWIYRCAELTTQNGYEFFIPSQTQLKAPALSQADTPATRLADLQPGSDLPLSQLATHSVPTYIYIPGGTVKTYSGNGFVKMLHSPDGYNGMLVLRAATILEMLDPYIKSQGNAAAPTGKDIFKAAFAGSMAPRTANPPVTMDDLKHLLPPP</sequence>